<proteinExistence type="predicted"/>
<name>A0A550CW64_9AGAR</name>
<gene>
    <name evidence="1" type="ORF">BD626DRAFT_543903</name>
</gene>
<protein>
    <submittedName>
        <fullName evidence="1">Uncharacterized protein</fullName>
    </submittedName>
</protein>
<sequence length="99" mass="11493">MSFSRYFVELVSATAIVSLSIHRIRLKKQWEEEELSLDARTSVLQDILQRLRSGDRIPDDEMTRLRRLARPAHAQEHISGADITVKEMFVGRKRKTAET</sequence>
<keyword evidence="2" id="KW-1185">Reference proteome</keyword>
<accession>A0A550CW64</accession>
<dbReference type="EMBL" id="VDMD01000001">
    <property type="protein sequence ID" value="TRM69003.1"/>
    <property type="molecule type" value="Genomic_DNA"/>
</dbReference>
<dbReference type="Proteomes" id="UP000320762">
    <property type="component" value="Unassembled WGS sequence"/>
</dbReference>
<dbReference type="OrthoDB" id="2596179at2759"/>
<evidence type="ECO:0000313" key="2">
    <source>
        <dbReference type="Proteomes" id="UP000320762"/>
    </source>
</evidence>
<evidence type="ECO:0000313" key="1">
    <source>
        <dbReference type="EMBL" id="TRM69003.1"/>
    </source>
</evidence>
<dbReference type="AlphaFoldDB" id="A0A550CW64"/>
<organism evidence="1 2">
    <name type="scientific">Schizophyllum amplum</name>
    <dbReference type="NCBI Taxonomy" id="97359"/>
    <lineage>
        <taxon>Eukaryota</taxon>
        <taxon>Fungi</taxon>
        <taxon>Dikarya</taxon>
        <taxon>Basidiomycota</taxon>
        <taxon>Agaricomycotina</taxon>
        <taxon>Agaricomycetes</taxon>
        <taxon>Agaricomycetidae</taxon>
        <taxon>Agaricales</taxon>
        <taxon>Schizophyllaceae</taxon>
        <taxon>Schizophyllum</taxon>
    </lineage>
</organism>
<reference evidence="1 2" key="1">
    <citation type="journal article" date="2019" name="New Phytol.">
        <title>Comparative genomics reveals unique wood-decay strategies and fruiting body development in the Schizophyllaceae.</title>
        <authorList>
            <person name="Almasi E."/>
            <person name="Sahu N."/>
            <person name="Krizsan K."/>
            <person name="Balint B."/>
            <person name="Kovacs G.M."/>
            <person name="Kiss B."/>
            <person name="Cseklye J."/>
            <person name="Drula E."/>
            <person name="Henrissat B."/>
            <person name="Nagy I."/>
            <person name="Chovatia M."/>
            <person name="Adam C."/>
            <person name="LaButti K."/>
            <person name="Lipzen A."/>
            <person name="Riley R."/>
            <person name="Grigoriev I.V."/>
            <person name="Nagy L.G."/>
        </authorList>
    </citation>
    <scope>NUCLEOTIDE SEQUENCE [LARGE SCALE GENOMIC DNA]</scope>
    <source>
        <strain evidence="1 2">NL-1724</strain>
    </source>
</reference>
<comment type="caution">
    <text evidence="1">The sequence shown here is derived from an EMBL/GenBank/DDBJ whole genome shotgun (WGS) entry which is preliminary data.</text>
</comment>